<feature type="region of interest" description="Disordered" evidence="1">
    <location>
        <begin position="105"/>
        <end position="238"/>
    </location>
</feature>
<protein>
    <submittedName>
        <fullName evidence="2">Uncharacterized protein</fullName>
    </submittedName>
</protein>
<organism evidence="2 3">
    <name type="scientific">Acanthamoeba castellanii (strain ATCC 30010 / Neff)</name>
    <dbReference type="NCBI Taxonomy" id="1257118"/>
    <lineage>
        <taxon>Eukaryota</taxon>
        <taxon>Amoebozoa</taxon>
        <taxon>Discosea</taxon>
        <taxon>Longamoebia</taxon>
        <taxon>Centramoebida</taxon>
        <taxon>Acanthamoebidae</taxon>
        <taxon>Acanthamoeba</taxon>
    </lineage>
</organism>
<evidence type="ECO:0000313" key="3">
    <source>
        <dbReference type="Proteomes" id="UP000011083"/>
    </source>
</evidence>
<feature type="compositionally biased region" description="Basic and acidic residues" evidence="1">
    <location>
        <begin position="149"/>
        <end position="173"/>
    </location>
</feature>
<evidence type="ECO:0000256" key="1">
    <source>
        <dbReference type="SAM" id="MobiDB-lite"/>
    </source>
</evidence>
<dbReference type="RefSeq" id="XP_004352746.1">
    <property type="nucleotide sequence ID" value="XM_004352694.1"/>
</dbReference>
<feature type="region of interest" description="Disordered" evidence="1">
    <location>
        <begin position="346"/>
        <end position="366"/>
    </location>
</feature>
<name>L8HEM1_ACACF</name>
<feature type="compositionally biased region" description="Acidic residues" evidence="1">
    <location>
        <begin position="192"/>
        <end position="206"/>
    </location>
</feature>
<sequence length="443" mass="49111">MSEPSAELELGMEIEPVIEESKDLPNQGKSCGSIEEEESTTQPAPTISIEAENCSGDTEEAIRTEADYVTVEQPIAFDGELEDHVELRAGSVREADKVQEEIAAAFGEITVETPNTTINNDKEKKTDEEKLEEEHEKQESSGEGMQNEHTIEEKTTEENEERKEESDKDRMDIEVAPQGEEEANESISSLIEESEKEEREAEENDQREDTTDQRVQEDQTEREMKVEKEEVPCASVDASSSFDVWLRTEVLPLDDTRPSPTTRPNDPLASVTIDRPASPGGAEEHDAWQRLLRQLRQRASEGRGTTAEVEAERAPAFDGCTLPAAEGSEPQFACGGRKRGLAELAVTGEGRETRPGTPPGSPPRKKAFEVFKEPADVDAVVATGIPMKLFDKPRPPLPYASKSFCSAVGRKRKRVQILHPNAQQPKAKPLAMLDPFATNEWEE</sequence>
<feature type="compositionally biased region" description="Basic and acidic residues" evidence="1">
    <location>
        <begin position="120"/>
        <end position="140"/>
    </location>
</feature>
<dbReference type="KEGG" id="acan:ACA1_068020"/>
<feature type="region of interest" description="Disordered" evidence="1">
    <location>
        <begin position="19"/>
        <end position="53"/>
    </location>
</feature>
<dbReference type="AlphaFoldDB" id="L8HEM1"/>
<dbReference type="GeneID" id="14924713"/>
<accession>L8HEM1</accession>
<dbReference type="Proteomes" id="UP000011083">
    <property type="component" value="Unassembled WGS sequence"/>
</dbReference>
<proteinExistence type="predicted"/>
<feature type="region of interest" description="Disordered" evidence="1">
    <location>
        <begin position="253"/>
        <end position="287"/>
    </location>
</feature>
<keyword evidence="3" id="KW-1185">Reference proteome</keyword>
<dbReference type="EMBL" id="KB007857">
    <property type="protein sequence ID" value="ELR23218.1"/>
    <property type="molecule type" value="Genomic_DNA"/>
</dbReference>
<feature type="compositionally biased region" description="Basic and acidic residues" evidence="1">
    <location>
        <begin position="207"/>
        <end position="231"/>
    </location>
</feature>
<dbReference type="VEuPathDB" id="AmoebaDB:ACA1_068020"/>
<evidence type="ECO:0000313" key="2">
    <source>
        <dbReference type="EMBL" id="ELR23218.1"/>
    </source>
</evidence>
<gene>
    <name evidence="2" type="ORF">ACA1_068020</name>
</gene>
<reference evidence="2 3" key="1">
    <citation type="journal article" date="2013" name="Genome Biol.">
        <title>Genome of Acanthamoeba castellanii highlights extensive lateral gene transfer and early evolution of tyrosine kinase signaling.</title>
        <authorList>
            <person name="Clarke M."/>
            <person name="Lohan A.J."/>
            <person name="Liu B."/>
            <person name="Lagkouvardos I."/>
            <person name="Roy S."/>
            <person name="Zafar N."/>
            <person name="Bertelli C."/>
            <person name="Schilde C."/>
            <person name="Kianianmomeni A."/>
            <person name="Burglin T.R."/>
            <person name="Frech C."/>
            <person name="Turcotte B."/>
            <person name="Kopec K.O."/>
            <person name="Synnott J.M."/>
            <person name="Choo C."/>
            <person name="Paponov I."/>
            <person name="Finkler A."/>
            <person name="Soon Heng Tan C."/>
            <person name="Hutchins A.P."/>
            <person name="Weinmeier T."/>
            <person name="Rattei T."/>
            <person name="Chu J.S."/>
            <person name="Gimenez G."/>
            <person name="Irimia M."/>
            <person name="Rigden D.J."/>
            <person name="Fitzpatrick D.A."/>
            <person name="Lorenzo-Morales J."/>
            <person name="Bateman A."/>
            <person name="Chiu C.H."/>
            <person name="Tang P."/>
            <person name="Hegemann P."/>
            <person name="Fromm H."/>
            <person name="Raoult D."/>
            <person name="Greub G."/>
            <person name="Miranda-Saavedra D."/>
            <person name="Chen N."/>
            <person name="Nash P."/>
            <person name="Ginger M.L."/>
            <person name="Horn M."/>
            <person name="Schaap P."/>
            <person name="Caler L."/>
            <person name="Loftus B."/>
        </authorList>
    </citation>
    <scope>NUCLEOTIDE SEQUENCE [LARGE SCALE GENOMIC DNA]</scope>
    <source>
        <strain evidence="2 3">Neff</strain>
    </source>
</reference>